<sequence>MIDTHETLVEAKKAAEVLAKSTIKRMKDTERPNIEAMKANFSDYGVGELRLRLKTMIEYIESRGQARTEEEIREQLIIKPISEYWKGYLACAEWALEDSEPKHEHFRCPQCHEVWHNEYNMLHRCCPPGEPEPKPIEKIALKGSNTRTFSNLADKIDEIIDRLNEIAGE</sequence>
<accession>A0A0F9I1Y6</accession>
<organism evidence="1">
    <name type="scientific">marine sediment metagenome</name>
    <dbReference type="NCBI Taxonomy" id="412755"/>
    <lineage>
        <taxon>unclassified sequences</taxon>
        <taxon>metagenomes</taxon>
        <taxon>ecological metagenomes</taxon>
    </lineage>
</organism>
<comment type="caution">
    <text evidence="1">The sequence shown here is derived from an EMBL/GenBank/DDBJ whole genome shotgun (WGS) entry which is preliminary data.</text>
</comment>
<dbReference type="EMBL" id="LAZR01022580">
    <property type="protein sequence ID" value="KKL81377.1"/>
    <property type="molecule type" value="Genomic_DNA"/>
</dbReference>
<evidence type="ECO:0000313" key="1">
    <source>
        <dbReference type="EMBL" id="KKL81377.1"/>
    </source>
</evidence>
<protein>
    <submittedName>
        <fullName evidence="1">Uncharacterized protein</fullName>
    </submittedName>
</protein>
<name>A0A0F9I1Y6_9ZZZZ</name>
<proteinExistence type="predicted"/>
<gene>
    <name evidence="1" type="ORF">LCGC14_1995360</name>
</gene>
<dbReference type="AlphaFoldDB" id="A0A0F9I1Y6"/>
<reference evidence="1" key="1">
    <citation type="journal article" date="2015" name="Nature">
        <title>Complex archaea that bridge the gap between prokaryotes and eukaryotes.</title>
        <authorList>
            <person name="Spang A."/>
            <person name="Saw J.H."/>
            <person name="Jorgensen S.L."/>
            <person name="Zaremba-Niedzwiedzka K."/>
            <person name="Martijn J."/>
            <person name="Lind A.E."/>
            <person name="van Eijk R."/>
            <person name="Schleper C."/>
            <person name="Guy L."/>
            <person name="Ettema T.J."/>
        </authorList>
    </citation>
    <scope>NUCLEOTIDE SEQUENCE</scope>
</reference>